<dbReference type="SMART" id="SM00369">
    <property type="entry name" value="LRR_TYP"/>
    <property type="match status" value="2"/>
</dbReference>
<dbReference type="SUPFAM" id="SSF52058">
    <property type="entry name" value="L domain-like"/>
    <property type="match status" value="1"/>
</dbReference>
<keyword evidence="1" id="KW-0433">Leucine-rich repeat</keyword>
<dbReference type="GeneID" id="5128342"/>
<dbReference type="STRING" id="294746.A5DFW0"/>
<accession>A5DFW0</accession>
<dbReference type="RefSeq" id="XP_001486490.2">
    <property type="nucleotide sequence ID" value="XM_001486440.1"/>
</dbReference>
<dbReference type="Pfam" id="PF13855">
    <property type="entry name" value="LRR_8"/>
    <property type="match status" value="1"/>
</dbReference>
<evidence type="ECO:0000256" key="3">
    <source>
        <dbReference type="SAM" id="MobiDB-lite"/>
    </source>
</evidence>
<dbReference type="InterPro" id="IPR050216">
    <property type="entry name" value="LRR_domain-containing"/>
</dbReference>
<dbReference type="InterPro" id="IPR003591">
    <property type="entry name" value="Leu-rich_rpt_typical-subtyp"/>
</dbReference>
<feature type="region of interest" description="Disordered" evidence="3">
    <location>
        <begin position="136"/>
        <end position="157"/>
    </location>
</feature>
<dbReference type="GO" id="GO:0005737">
    <property type="term" value="C:cytoplasm"/>
    <property type="evidence" value="ECO:0007669"/>
    <property type="project" value="TreeGrafter"/>
</dbReference>
<dbReference type="VEuPathDB" id="FungiDB:PGUG_02161"/>
<dbReference type="InParanoid" id="A5DFW0"/>
<evidence type="ECO:0000313" key="4">
    <source>
        <dbReference type="EMBL" id="EDK38063.2"/>
    </source>
</evidence>
<gene>
    <name evidence="4" type="ORF">PGUG_02161</name>
</gene>
<dbReference type="PANTHER" id="PTHR48051:SF54">
    <property type="entry name" value="LEUCINE-RICH REPEAT-CONTAINING PROTEIN"/>
    <property type="match status" value="1"/>
</dbReference>
<dbReference type="eggNOG" id="KOG0619">
    <property type="taxonomic scope" value="Eukaryota"/>
</dbReference>
<dbReference type="OMA" id="YDVSYQE"/>
<dbReference type="PANTHER" id="PTHR48051">
    <property type="match status" value="1"/>
</dbReference>
<proteinExistence type="predicted"/>
<protein>
    <submittedName>
        <fullName evidence="4">Uncharacterized protein</fullName>
    </submittedName>
</protein>
<evidence type="ECO:0000256" key="2">
    <source>
        <dbReference type="ARBA" id="ARBA00022737"/>
    </source>
</evidence>
<sequence length="479" mass="55155">MSQRSLLPFAYTSSVSEEVPLNTEPRDRAIIDENATSMYHTRTSNRVRRELPEHVSIPMLKRKMGASFNEKDDVKRRDINDSEEMEGSETTMVDEIDEYSEGNQVPKRVFKRPTKVPSTFLPSSPPIEPLDNFGSDLDMTTGTDPILPSSPSREHRDDQYWARMSQSPSKARNLSSDADFGIDRFNRFKNPSIQQFQSSEADEAALELRRNSHDRARDIIMACFEDINTTINLESMNLVDIPEEIKDFDNLVIFNSEPTTQISFQLYLTNNSITFLPPALFDFRRLNVLGLRQNKIHSIPPLVKRLKNLTDLYLGTNRLSFLPRQILELENLHTFRAGPNPYIKIPEDAISITTSTLNPVKMIKYVTPVRYLKNKSSIPTLRTFCLNTIAKYDVSYHETKVWKKNTPHIHHSLLTKAISRGQYEETCSECDLIVVDPAAEAYEWWDILQNKDIPIKREFCSGMCARKWESSYLELSNDS</sequence>
<dbReference type="OrthoDB" id="1517790at2759"/>
<dbReference type="PROSITE" id="PS51450">
    <property type="entry name" value="LRR"/>
    <property type="match status" value="1"/>
</dbReference>
<dbReference type="Proteomes" id="UP000001997">
    <property type="component" value="Unassembled WGS sequence"/>
</dbReference>
<keyword evidence="5" id="KW-1185">Reference proteome</keyword>
<dbReference type="InterPro" id="IPR032675">
    <property type="entry name" value="LRR_dom_sf"/>
</dbReference>
<evidence type="ECO:0000313" key="5">
    <source>
        <dbReference type="Proteomes" id="UP000001997"/>
    </source>
</evidence>
<keyword evidence="2" id="KW-0677">Repeat</keyword>
<evidence type="ECO:0000256" key="1">
    <source>
        <dbReference type="ARBA" id="ARBA00022614"/>
    </source>
</evidence>
<dbReference type="AlphaFoldDB" id="A5DFW0"/>
<organism evidence="4 5">
    <name type="scientific">Meyerozyma guilliermondii (strain ATCC 6260 / CBS 566 / DSM 6381 / JCM 1539 / NBRC 10279 / NRRL Y-324)</name>
    <name type="common">Yeast</name>
    <name type="synonym">Candida guilliermondii</name>
    <dbReference type="NCBI Taxonomy" id="294746"/>
    <lineage>
        <taxon>Eukaryota</taxon>
        <taxon>Fungi</taxon>
        <taxon>Dikarya</taxon>
        <taxon>Ascomycota</taxon>
        <taxon>Saccharomycotina</taxon>
        <taxon>Pichiomycetes</taxon>
        <taxon>Debaryomycetaceae</taxon>
        <taxon>Meyerozyma</taxon>
    </lineage>
</organism>
<name>A5DFW0_PICGU</name>
<reference evidence="4 5" key="1">
    <citation type="journal article" date="2009" name="Nature">
        <title>Evolution of pathogenicity and sexual reproduction in eight Candida genomes.</title>
        <authorList>
            <person name="Butler G."/>
            <person name="Rasmussen M.D."/>
            <person name="Lin M.F."/>
            <person name="Santos M.A."/>
            <person name="Sakthikumar S."/>
            <person name="Munro C.A."/>
            <person name="Rheinbay E."/>
            <person name="Grabherr M."/>
            <person name="Forche A."/>
            <person name="Reedy J.L."/>
            <person name="Agrafioti I."/>
            <person name="Arnaud M.B."/>
            <person name="Bates S."/>
            <person name="Brown A.J."/>
            <person name="Brunke S."/>
            <person name="Costanzo M.C."/>
            <person name="Fitzpatrick D.A."/>
            <person name="de Groot P.W."/>
            <person name="Harris D."/>
            <person name="Hoyer L.L."/>
            <person name="Hube B."/>
            <person name="Klis F.M."/>
            <person name="Kodira C."/>
            <person name="Lennard N."/>
            <person name="Logue M.E."/>
            <person name="Martin R."/>
            <person name="Neiman A.M."/>
            <person name="Nikolaou E."/>
            <person name="Quail M.A."/>
            <person name="Quinn J."/>
            <person name="Santos M.C."/>
            <person name="Schmitzberger F.F."/>
            <person name="Sherlock G."/>
            <person name="Shah P."/>
            <person name="Silverstein K.A."/>
            <person name="Skrzypek M.S."/>
            <person name="Soll D."/>
            <person name="Staggs R."/>
            <person name="Stansfield I."/>
            <person name="Stumpf M.P."/>
            <person name="Sudbery P.E."/>
            <person name="Srikantha T."/>
            <person name="Zeng Q."/>
            <person name="Berman J."/>
            <person name="Berriman M."/>
            <person name="Heitman J."/>
            <person name="Gow N.A."/>
            <person name="Lorenz M.C."/>
            <person name="Birren B.W."/>
            <person name="Kellis M."/>
            <person name="Cuomo C.A."/>
        </authorList>
    </citation>
    <scope>NUCLEOTIDE SEQUENCE [LARGE SCALE GENOMIC DNA]</scope>
    <source>
        <strain evidence="5">ATCC 6260 / CBS 566 / DSM 6381 / JCM 1539 / NBRC 10279 / NRRL Y-324</strain>
    </source>
</reference>
<dbReference type="Gene3D" id="3.80.10.10">
    <property type="entry name" value="Ribonuclease Inhibitor"/>
    <property type="match status" value="1"/>
</dbReference>
<dbReference type="KEGG" id="pgu:PGUG_02161"/>
<dbReference type="EMBL" id="CH408156">
    <property type="protein sequence ID" value="EDK38063.2"/>
    <property type="molecule type" value="Genomic_DNA"/>
</dbReference>
<dbReference type="HOGENOM" id="CLU_030658_0_0_1"/>
<dbReference type="InterPro" id="IPR001611">
    <property type="entry name" value="Leu-rich_rpt"/>
</dbReference>